<dbReference type="GO" id="GO:0009277">
    <property type="term" value="C:fungal-type cell wall"/>
    <property type="evidence" value="ECO:0007669"/>
    <property type="project" value="EnsemblFungi"/>
</dbReference>
<accession>C5MD92</accession>
<keyword evidence="6" id="KW-0812">Transmembrane</keyword>
<dbReference type="EC" id="3.2.1.28" evidence="3"/>
<dbReference type="STRING" id="294747.C5MD92"/>
<dbReference type="SUPFAM" id="SSF74650">
    <property type="entry name" value="Galactose mutarotase-like"/>
    <property type="match status" value="1"/>
</dbReference>
<dbReference type="Gene3D" id="1.50.10.10">
    <property type="match status" value="1"/>
</dbReference>
<dbReference type="InterPro" id="IPR011013">
    <property type="entry name" value="Gal_mutarotase_sf_dom"/>
</dbReference>
<dbReference type="InterPro" id="IPR005195">
    <property type="entry name" value="Glyco_hydro_65_M"/>
</dbReference>
<dbReference type="InterPro" id="IPR037018">
    <property type="entry name" value="GH65_N"/>
</dbReference>
<feature type="domain" description="Glycoside hydrolase family 65 N-terminal" evidence="8">
    <location>
        <begin position="123"/>
        <end position="385"/>
    </location>
</feature>
<dbReference type="GO" id="GO:0015771">
    <property type="term" value="P:trehalose transport"/>
    <property type="evidence" value="ECO:0007669"/>
    <property type="project" value="EnsemblFungi"/>
</dbReference>
<dbReference type="HOGENOM" id="CLU_006285_4_0_1"/>
<dbReference type="EMBL" id="GG692399">
    <property type="protein sequence ID" value="EER32522.1"/>
    <property type="molecule type" value="Genomic_DNA"/>
</dbReference>
<dbReference type="SUPFAM" id="SSF48208">
    <property type="entry name" value="Six-hairpin glycosidases"/>
    <property type="match status" value="1"/>
</dbReference>
<sequence length="1083" mass="120438">MGRKPSSIIPEEEVDEDEEDSKLLFLLNFLKSLPIKKIWIVMIVFANLFVFISFQLFYAKFAHGFPGVIPLKARSPEGLHTVDLSKLIDSQENKKIFSQMKFSDQAFYDTTDNVVGTTEFTEFNQYQRQPYVANGYIGSRIPNIGQGFAYDQLSNSSEANEDDLSNGWPLFNKRYAGAFIAGFYDIQKNTTGTNFPELLENGYESVIAAVPQWTSLSLSVEIDGQVYILDPALDSQDMGGISNYVQNLSLSDGIVSTQFTWLNKLNVKYEVLAHRTNINLGLVDLQISNIGNENLELTVTDSLDFNTSQRCQLNDVSTDDQGISITFSPHDLDYIHGAIYSKLVLDGEITREVQTYEKVTQSSKITIGCNSNIKISKFVGVASSDLQPDQLKTSDDVLQLAKSVAQECHNAEQIIDSHKQAWSEVINNGPLVTFPSDPLLNLGARASVFHLLANTRPDAQGVTGALGVGGLSSDSYAGMVFWDADLWMLNGILPFAPSHAKSLINYRLHTRQQAIENVPEGYQGAVYPWTSGRFGNCTATGPCLDYEYHINMAVAMAAWQLYISGAADDLYLETIAYPIIYDAANFFSDYVVNFNDSLNKYTTSNLTDPDEYANHVDNGAYTNAGIALVMRWAQVIGGHLGKVVPQLFQDIEQNIFLPTANNSQNITLEYSGMNSSVGIKQADVIMMTYPLENELIDDEQAYINMEFYSMKQVSYGPAMTFPIFSVVAANLAPTGCASQSYLQKAIQPFLRGPFAQFSEQNNDNYLTNGGTHPAFPFLTAHGGFLQATLQGLTGLRYDYDIDENGKLVRILRLDPIGLPCLEEGVSFNGIQYDNHTISMSINQTHFTITNKCKTNPNANDHITILLAERNPDNGQYVINDGETKSFALFKPDISFPDSISECGQASFYNVTEGAFGDASISINDGDNTTRWQVKYNDTVGKVIVDFKSFKNISGVTFNWADKPPINVKLSKYSGDQFTSIVDFFAKVDFGNELYNSYKYANPEDHIFNQSEVFEEIHSESVTISAPFDNKEYTQVLVPTRHNTTSIDLNLSTRFLLIEVDNIHNTVPIDDDYGGAKLAEVVFY</sequence>
<dbReference type="Gene3D" id="2.70.98.40">
    <property type="entry name" value="Glycoside hydrolase, family 65, N-terminal domain"/>
    <property type="match status" value="1"/>
</dbReference>
<keyword evidence="10" id="KW-1185">Reference proteome</keyword>
<keyword evidence="5" id="KW-0325">Glycoprotein</keyword>
<dbReference type="GO" id="GO:0000328">
    <property type="term" value="C:fungal-type vacuole lumen"/>
    <property type="evidence" value="ECO:0007669"/>
    <property type="project" value="EnsemblFungi"/>
</dbReference>
<dbReference type="PANTHER" id="PTHR11051:SF8">
    <property type="entry name" value="PROTEIN-GLUCOSYLGALACTOSYLHYDROXYLYSINE GLUCOSIDASE"/>
    <property type="match status" value="1"/>
</dbReference>
<name>C5MD92_CANTT</name>
<dbReference type="GO" id="GO:0030246">
    <property type="term" value="F:carbohydrate binding"/>
    <property type="evidence" value="ECO:0007669"/>
    <property type="project" value="InterPro"/>
</dbReference>
<evidence type="ECO:0000313" key="10">
    <source>
        <dbReference type="Proteomes" id="UP000002037"/>
    </source>
</evidence>
<dbReference type="FunFam" id="1.50.10.10:FF:000032">
    <property type="entry name" value="Vacuolar acid trehalase"/>
    <property type="match status" value="1"/>
</dbReference>
<keyword evidence="6" id="KW-0472">Membrane</keyword>
<dbReference type="GeneID" id="8299463"/>
<evidence type="ECO:0000259" key="7">
    <source>
        <dbReference type="Pfam" id="PF03632"/>
    </source>
</evidence>
<evidence type="ECO:0000256" key="1">
    <source>
        <dbReference type="ARBA" id="ARBA00001576"/>
    </source>
</evidence>
<dbReference type="eggNOG" id="KOG4125">
    <property type="taxonomic scope" value="Eukaryota"/>
</dbReference>
<gene>
    <name evidence="9" type="ORF">CTRG_04193</name>
</gene>
<dbReference type="Proteomes" id="UP000002037">
    <property type="component" value="Unassembled WGS sequence"/>
</dbReference>
<reference evidence="9 10" key="1">
    <citation type="journal article" date="2009" name="Nature">
        <title>Evolution of pathogenicity and sexual reproduction in eight Candida genomes.</title>
        <authorList>
            <person name="Butler G."/>
            <person name="Rasmussen M.D."/>
            <person name="Lin M.F."/>
            <person name="Santos M.A."/>
            <person name="Sakthikumar S."/>
            <person name="Munro C.A."/>
            <person name="Rheinbay E."/>
            <person name="Grabherr M."/>
            <person name="Forche A."/>
            <person name="Reedy J.L."/>
            <person name="Agrafioti I."/>
            <person name="Arnaud M.B."/>
            <person name="Bates S."/>
            <person name="Brown A.J."/>
            <person name="Brunke S."/>
            <person name="Costanzo M.C."/>
            <person name="Fitzpatrick D.A."/>
            <person name="de Groot P.W."/>
            <person name="Harris D."/>
            <person name="Hoyer L.L."/>
            <person name="Hube B."/>
            <person name="Klis F.M."/>
            <person name="Kodira C."/>
            <person name="Lennard N."/>
            <person name="Logue M.E."/>
            <person name="Martin R."/>
            <person name="Neiman A.M."/>
            <person name="Nikolaou E."/>
            <person name="Quail M.A."/>
            <person name="Quinn J."/>
            <person name="Santos M.C."/>
            <person name="Schmitzberger F.F."/>
            <person name="Sherlock G."/>
            <person name="Shah P."/>
            <person name="Silverstein K.A."/>
            <person name="Skrzypek M.S."/>
            <person name="Soll D."/>
            <person name="Staggs R."/>
            <person name="Stansfield I."/>
            <person name="Stumpf M.P."/>
            <person name="Sudbery P.E."/>
            <person name="Srikantha T."/>
            <person name="Zeng Q."/>
            <person name="Berman J."/>
            <person name="Berriman M."/>
            <person name="Heitman J."/>
            <person name="Gow N.A."/>
            <person name="Lorenz M.C."/>
            <person name="Birren B.W."/>
            <person name="Kellis M."/>
            <person name="Cuomo C.A."/>
        </authorList>
    </citation>
    <scope>NUCLEOTIDE SEQUENCE [LARGE SCALE GENOMIC DNA]</scope>
    <source>
        <strain evidence="10">ATCC MYA-3404 / T1</strain>
    </source>
</reference>
<dbReference type="InterPro" id="IPR005196">
    <property type="entry name" value="Glyco_hydro_65_N"/>
</dbReference>
<evidence type="ECO:0000256" key="6">
    <source>
        <dbReference type="SAM" id="Phobius"/>
    </source>
</evidence>
<dbReference type="Pfam" id="PF03636">
    <property type="entry name" value="Glyco_hydro_65N"/>
    <property type="match status" value="1"/>
</dbReference>
<feature type="transmembrane region" description="Helical" evidence="6">
    <location>
        <begin position="38"/>
        <end position="58"/>
    </location>
</feature>
<dbReference type="Pfam" id="PF03632">
    <property type="entry name" value="Glyco_hydro_65m"/>
    <property type="match status" value="1"/>
</dbReference>
<comment type="similarity">
    <text evidence="2">Belongs to the glycosyl hydrolase 65 family.</text>
</comment>
<dbReference type="GO" id="GO:0016020">
    <property type="term" value="C:membrane"/>
    <property type="evidence" value="ECO:0007669"/>
    <property type="project" value="EnsemblFungi"/>
</dbReference>
<dbReference type="GO" id="GO:0005993">
    <property type="term" value="P:trehalose catabolic process"/>
    <property type="evidence" value="ECO:0007669"/>
    <property type="project" value="EnsemblFungi"/>
</dbReference>
<keyword evidence="4" id="KW-0378">Hydrolase</keyword>
<dbReference type="KEGG" id="ctp:CTRG_04193"/>
<dbReference type="PANTHER" id="PTHR11051">
    <property type="entry name" value="GLYCOSYL HYDROLASE-RELATED"/>
    <property type="match status" value="1"/>
</dbReference>
<dbReference type="OrthoDB" id="200349at2759"/>
<dbReference type="InterPro" id="IPR008928">
    <property type="entry name" value="6-hairpin_glycosidase_sf"/>
</dbReference>
<dbReference type="GO" id="GO:0030287">
    <property type="term" value="C:cell wall-bounded periplasmic space"/>
    <property type="evidence" value="ECO:0007669"/>
    <property type="project" value="EnsemblFungi"/>
</dbReference>
<keyword evidence="6" id="KW-1133">Transmembrane helix</keyword>
<dbReference type="AlphaFoldDB" id="C5MD92"/>
<dbReference type="RefSeq" id="XP_002549896.1">
    <property type="nucleotide sequence ID" value="XM_002549850.1"/>
</dbReference>
<evidence type="ECO:0000313" key="9">
    <source>
        <dbReference type="EMBL" id="EER32522.1"/>
    </source>
</evidence>
<protein>
    <recommendedName>
        <fullName evidence="3">alpha,alpha-trehalase</fullName>
        <ecNumber evidence="3">3.2.1.28</ecNumber>
    </recommendedName>
</protein>
<evidence type="ECO:0000259" key="8">
    <source>
        <dbReference type="Pfam" id="PF03636"/>
    </source>
</evidence>
<evidence type="ECO:0000256" key="5">
    <source>
        <dbReference type="ARBA" id="ARBA00023180"/>
    </source>
</evidence>
<dbReference type="GO" id="GO:0004555">
    <property type="term" value="F:alpha,alpha-trehalase activity"/>
    <property type="evidence" value="ECO:0007669"/>
    <property type="project" value="UniProtKB-EC"/>
</dbReference>
<organism evidence="9 10">
    <name type="scientific">Candida tropicalis (strain ATCC MYA-3404 / T1)</name>
    <name type="common">Yeast</name>
    <dbReference type="NCBI Taxonomy" id="294747"/>
    <lineage>
        <taxon>Eukaryota</taxon>
        <taxon>Fungi</taxon>
        <taxon>Dikarya</taxon>
        <taxon>Ascomycota</taxon>
        <taxon>Saccharomycotina</taxon>
        <taxon>Pichiomycetes</taxon>
        <taxon>Debaryomycetaceae</taxon>
        <taxon>Candida/Lodderomyces clade</taxon>
        <taxon>Candida</taxon>
    </lineage>
</organism>
<comment type="catalytic activity">
    <reaction evidence="1">
        <text>alpha,alpha-trehalose + H2O = alpha-D-glucose + beta-D-glucose</text>
        <dbReference type="Rhea" id="RHEA:32675"/>
        <dbReference type="ChEBI" id="CHEBI:15377"/>
        <dbReference type="ChEBI" id="CHEBI:15903"/>
        <dbReference type="ChEBI" id="CHEBI:16551"/>
        <dbReference type="ChEBI" id="CHEBI:17925"/>
        <dbReference type="EC" id="3.2.1.28"/>
    </reaction>
</comment>
<dbReference type="InterPro" id="IPR012341">
    <property type="entry name" value="6hp_glycosidase-like_sf"/>
</dbReference>
<feature type="domain" description="Glycoside hydrolase family 65 central catalytic" evidence="7">
    <location>
        <begin position="446"/>
        <end position="634"/>
    </location>
</feature>
<dbReference type="GO" id="GO:0015976">
    <property type="term" value="P:carbon utilization"/>
    <property type="evidence" value="ECO:0007669"/>
    <property type="project" value="EnsemblFungi"/>
</dbReference>
<evidence type="ECO:0000256" key="4">
    <source>
        <dbReference type="ARBA" id="ARBA00022801"/>
    </source>
</evidence>
<dbReference type="VEuPathDB" id="FungiDB:CTRG_04193"/>
<proteinExistence type="inferred from homology"/>
<evidence type="ECO:0000256" key="3">
    <source>
        <dbReference type="ARBA" id="ARBA00012757"/>
    </source>
</evidence>
<evidence type="ECO:0000256" key="2">
    <source>
        <dbReference type="ARBA" id="ARBA00006768"/>
    </source>
</evidence>